<dbReference type="Gene3D" id="1.10.150.50">
    <property type="entry name" value="Transcription Factor, Ets-1"/>
    <property type="match status" value="1"/>
</dbReference>
<dbReference type="GO" id="GO:0000289">
    <property type="term" value="P:nuclear-transcribed mRNA poly(A) tail shortening"/>
    <property type="evidence" value="ECO:0007669"/>
    <property type="project" value="TreeGrafter"/>
</dbReference>
<accession>A0A8H7C0G4</accession>
<dbReference type="InterPro" id="IPR050897">
    <property type="entry name" value="SMAUG/VTS1_RNA-bind"/>
</dbReference>
<keyword evidence="7" id="KW-1185">Reference proteome</keyword>
<comment type="caution">
    <text evidence="6">The sequence shown here is derived from an EMBL/GenBank/DDBJ whole genome shotgun (WGS) entry which is preliminary data.</text>
</comment>
<evidence type="ECO:0000256" key="2">
    <source>
        <dbReference type="ARBA" id="ARBA00022490"/>
    </source>
</evidence>
<dbReference type="EMBL" id="JABAYA010000008">
    <property type="protein sequence ID" value="KAF7731615.1"/>
    <property type="molecule type" value="Genomic_DNA"/>
</dbReference>
<feature type="region of interest" description="Disordered" evidence="4">
    <location>
        <begin position="195"/>
        <end position="216"/>
    </location>
</feature>
<dbReference type="PROSITE" id="PS50105">
    <property type="entry name" value="SAM_DOMAIN"/>
    <property type="match status" value="1"/>
</dbReference>
<feature type="region of interest" description="Disordered" evidence="4">
    <location>
        <begin position="243"/>
        <end position="271"/>
    </location>
</feature>
<organism evidence="6 7">
    <name type="scientific">Apophysomyces ossiformis</name>
    <dbReference type="NCBI Taxonomy" id="679940"/>
    <lineage>
        <taxon>Eukaryota</taxon>
        <taxon>Fungi</taxon>
        <taxon>Fungi incertae sedis</taxon>
        <taxon>Mucoromycota</taxon>
        <taxon>Mucoromycotina</taxon>
        <taxon>Mucoromycetes</taxon>
        <taxon>Mucorales</taxon>
        <taxon>Mucorineae</taxon>
        <taxon>Mucoraceae</taxon>
        <taxon>Apophysomyces</taxon>
    </lineage>
</organism>
<dbReference type="Pfam" id="PF07647">
    <property type="entry name" value="SAM_2"/>
    <property type="match status" value="1"/>
</dbReference>
<comment type="subcellular location">
    <subcellularLocation>
        <location evidence="1">Cytoplasm</location>
    </subcellularLocation>
</comment>
<dbReference type="OrthoDB" id="2155283at2759"/>
<feature type="compositionally biased region" description="Polar residues" evidence="4">
    <location>
        <begin position="257"/>
        <end position="266"/>
    </location>
</feature>
<name>A0A8H7C0G4_9FUNG</name>
<sequence length="354" mass="40036">MNILQQLVKRDPLHSILTPANPDQGDMASQLPKANDLAYKPGQPISRPPRSNINNNGQNNRAVDRHSFAMGDTEELTRMFGRTDFFSHTSNDLLDRNMQRSSAGSFSRPRSVIEGDAGLFFTPSSQPRSVGNIGERPKSADIAAWPSSMDAFQSPWGIPSINQLDPNIDLNHWQETNYRRRMRNIPGTVPEADERKSHLYDTPSPIPSTSSASRKHLAPPGMEKMFGQFLNPADAYEDHDYLSDHSEASNGRLRPRASTSTGTTPRANKDKKPLDVVDMELLKDIPAWFRSLRLHKYNNIFEPMRWQDIIRLTDEELEAKGVAALGARRKMLKVFENIRAHCQANVSEYTWPFL</sequence>
<reference evidence="6" key="1">
    <citation type="submission" date="2020-01" db="EMBL/GenBank/DDBJ databases">
        <title>Genome Sequencing of Three Apophysomyces-Like Fungal Strains Confirms a Novel Fungal Genus in the Mucoromycota with divergent Burkholderia-like Endosymbiotic Bacteria.</title>
        <authorList>
            <person name="Stajich J.E."/>
            <person name="Macias A.M."/>
            <person name="Carter-House D."/>
            <person name="Lovett B."/>
            <person name="Kasson L.R."/>
            <person name="Berry K."/>
            <person name="Grigoriev I."/>
            <person name="Chang Y."/>
            <person name="Spatafora J."/>
            <person name="Kasson M.T."/>
        </authorList>
    </citation>
    <scope>NUCLEOTIDE SEQUENCE</scope>
    <source>
        <strain evidence="6">NRRL A-21654</strain>
    </source>
</reference>
<dbReference type="GO" id="GO:0003729">
    <property type="term" value="F:mRNA binding"/>
    <property type="evidence" value="ECO:0007669"/>
    <property type="project" value="TreeGrafter"/>
</dbReference>
<evidence type="ECO:0000256" key="3">
    <source>
        <dbReference type="ARBA" id="ARBA00022884"/>
    </source>
</evidence>
<feature type="domain" description="SAM" evidence="5">
    <location>
        <begin position="283"/>
        <end position="341"/>
    </location>
</feature>
<dbReference type="GO" id="GO:0000932">
    <property type="term" value="C:P-body"/>
    <property type="evidence" value="ECO:0007669"/>
    <property type="project" value="TreeGrafter"/>
</dbReference>
<dbReference type="InterPro" id="IPR013761">
    <property type="entry name" value="SAM/pointed_sf"/>
</dbReference>
<dbReference type="Proteomes" id="UP000605846">
    <property type="component" value="Unassembled WGS sequence"/>
</dbReference>
<feature type="region of interest" description="Disordered" evidence="4">
    <location>
        <begin position="36"/>
        <end position="67"/>
    </location>
</feature>
<dbReference type="SMART" id="SM00454">
    <property type="entry name" value="SAM"/>
    <property type="match status" value="1"/>
</dbReference>
<evidence type="ECO:0000256" key="4">
    <source>
        <dbReference type="SAM" id="MobiDB-lite"/>
    </source>
</evidence>
<dbReference type="InterPro" id="IPR001660">
    <property type="entry name" value="SAM"/>
</dbReference>
<keyword evidence="3" id="KW-0694">RNA-binding</keyword>
<evidence type="ECO:0000313" key="6">
    <source>
        <dbReference type="EMBL" id="KAF7731615.1"/>
    </source>
</evidence>
<dbReference type="AlphaFoldDB" id="A0A8H7C0G4"/>
<evidence type="ECO:0000259" key="5">
    <source>
        <dbReference type="PROSITE" id="PS50105"/>
    </source>
</evidence>
<gene>
    <name evidence="6" type="ORF">EC973_008784</name>
</gene>
<dbReference type="PANTHER" id="PTHR12515">
    <property type="entry name" value="STERILE ALPHA MOTIF DOMAIN CONTAINING PROTEIN 4-RELATED"/>
    <property type="match status" value="1"/>
</dbReference>
<evidence type="ECO:0000256" key="1">
    <source>
        <dbReference type="ARBA" id="ARBA00004496"/>
    </source>
</evidence>
<dbReference type="PANTHER" id="PTHR12515:SF5">
    <property type="entry name" value="PROTEIN SMAUG"/>
    <property type="match status" value="1"/>
</dbReference>
<proteinExistence type="predicted"/>
<protein>
    <recommendedName>
        <fullName evidence="5">SAM domain-containing protein</fullName>
    </recommendedName>
</protein>
<evidence type="ECO:0000313" key="7">
    <source>
        <dbReference type="Proteomes" id="UP000605846"/>
    </source>
</evidence>
<dbReference type="SUPFAM" id="SSF47769">
    <property type="entry name" value="SAM/Pointed domain"/>
    <property type="match status" value="1"/>
</dbReference>
<keyword evidence="2" id="KW-0963">Cytoplasm</keyword>